<dbReference type="Gene3D" id="1.20.1330.10">
    <property type="entry name" value="f41 fragment of flagellin, N-terminal domain"/>
    <property type="match status" value="2"/>
</dbReference>
<dbReference type="InterPro" id="IPR001029">
    <property type="entry name" value="Flagellin_N"/>
</dbReference>
<dbReference type="GO" id="GO:0005576">
    <property type="term" value="C:extracellular region"/>
    <property type="evidence" value="ECO:0007669"/>
    <property type="project" value="UniProtKB-SubCell"/>
</dbReference>
<comment type="similarity">
    <text evidence="1 3">Belongs to the bacterial flagellin family.</text>
</comment>
<dbReference type="PRINTS" id="PR00207">
    <property type="entry name" value="FLAGELLIN"/>
</dbReference>
<protein>
    <recommendedName>
        <fullName evidence="3">Flagellin</fullName>
    </recommendedName>
</protein>
<dbReference type="PANTHER" id="PTHR42792:SF2">
    <property type="entry name" value="FLAGELLIN"/>
    <property type="match status" value="1"/>
</dbReference>
<dbReference type="InterPro" id="IPR046358">
    <property type="entry name" value="Flagellin_C"/>
</dbReference>
<evidence type="ECO:0000259" key="4">
    <source>
        <dbReference type="Pfam" id="PF00669"/>
    </source>
</evidence>
<dbReference type="InterPro" id="IPR001492">
    <property type="entry name" value="Flagellin"/>
</dbReference>
<dbReference type="InterPro" id="IPR042187">
    <property type="entry name" value="Flagellin_C_sub2"/>
</dbReference>
<dbReference type="Pfam" id="PF00669">
    <property type="entry name" value="Flagellin_N"/>
    <property type="match status" value="1"/>
</dbReference>
<evidence type="ECO:0000256" key="3">
    <source>
        <dbReference type="RuleBase" id="RU362073"/>
    </source>
</evidence>
<keyword evidence="2 3" id="KW-0975">Bacterial flagellum</keyword>
<dbReference type="SUPFAM" id="SSF64518">
    <property type="entry name" value="Phase 1 flagellin"/>
    <property type="match status" value="1"/>
</dbReference>
<keyword evidence="3" id="KW-0964">Secreted</keyword>
<evidence type="ECO:0000256" key="2">
    <source>
        <dbReference type="ARBA" id="ARBA00023143"/>
    </source>
</evidence>
<dbReference type="GO" id="GO:0005198">
    <property type="term" value="F:structural molecule activity"/>
    <property type="evidence" value="ECO:0007669"/>
    <property type="project" value="UniProtKB-UniRule"/>
</dbReference>
<dbReference type="Pfam" id="PF00700">
    <property type="entry name" value="Flagellin_C"/>
    <property type="match status" value="1"/>
</dbReference>
<comment type="function">
    <text evidence="3">Flagellin is the subunit protein which polymerizes to form the filaments of bacterial flagella.</text>
</comment>
<evidence type="ECO:0000256" key="1">
    <source>
        <dbReference type="ARBA" id="ARBA00005709"/>
    </source>
</evidence>
<organism evidence="6">
    <name type="scientific">Thermodesulfobium narugense</name>
    <dbReference type="NCBI Taxonomy" id="184064"/>
    <lineage>
        <taxon>Bacteria</taxon>
        <taxon>Pseudomonadati</taxon>
        <taxon>Thermodesulfobiota</taxon>
        <taxon>Thermodesulfobiia</taxon>
        <taxon>Thermodesulfobiales</taxon>
        <taxon>Thermodesulfobiaceae</taxon>
        <taxon>Thermodesulfobium</taxon>
    </lineage>
</organism>
<comment type="subcellular location">
    <subcellularLocation>
        <location evidence="3">Secreted</location>
    </subcellularLocation>
    <subcellularLocation>
        <location evidence="3">Bacterial flagellum</location>
    </subcellularLocation>
</comment>
<accession>A0A7C5P8P4</accession>
<dbReference type="Gene3D" id="6.10.10.10">
    <property type="entry name" value="Flagellar export chaperone, C-terminal domain"/>
    <property type="match status" value="1"/>
</dbReference>
<feature type="domain" description="Flagellin C-terminal" evidence="5">
    <location>
        <begin position="469"/>
        <end position="555"/>
    </location>
</feature>
<feature type="domain" description="Flagellin N-terminal" evidence="4">
    <location>
        <begin position="5"/>
        <end position="142"/>
    </location>
</feature>
<dbReference type="Gene3D" id="3.30.70.2120">
    <property type="match status" value="1"/>
</dbReference>
<dbReference type="AlphaFoldDB" id="A0A7C5P8P4"/>
<evidence type="ECO:0000259" key="5">
    <source>
        <dbReference type="Pfam" id="PF00700"/>
    </source>
</evidence>
<reference evidence="6" key="1">
    <citation type="journal article" date="2020" name="mSystems">
        <title>Genome- and Community-Level Interaction Insights into Carbon Utilization and Element Cycling Functions of Hydrothermarchaeota in Hydrothermal Sediment.</title>
        <authorList>
            <person name="Zhou Z."/>
            <person name="Liu Y."/>
            <person name="Xu W."/>
            <person name="Pan J."/>
            <person name="Luo Z.H."/>
            <person name="Li M."/>
        </authorList>
    </citation>
    <scope>NUCLEOTIDE SEQUENCE [LARGE SCALE GENOMIC DNA]</scope>
    <source>
        <strain evidence="6">SpSt-1019</strain>
    </source>
</reference>
<name>A0A7C5P8P4_9BACT</name>
<gene>
    <name evidence="6" type="ORF">ENL70_05715</name>
</gene>
<dbReference type="GO" id="GO:0009288">
    <property type="term" value="C:bacterial-type flagellum"/>
    <property type="evidence" value="ECO:0007669"/>
    <property type="project" value="UniProtKB-SubCell"/>
</dbReference>
<evidence type="ECO:0000313" key="6">
    <source>
        <dbReference type="EMBL" id="HHI66025.1"/>
    </source>
</evidence>
<comment type="caution">
    <text evidence="6">The sequence shown here is derived from an EMBL/GenBank/DDBJ whole genome shotgun (WGS) entry which is preliminary data.</text>
</comment>
<dbReference type="EMBL" id="DRUY01000189">
    <property type="protein sequence ID" value="HHI66025.1"/>
    <property type="molecule type" value="Genomic_DNA"/>
</dbReference>
<proteinExistence type="inferred from homology"/>
<dbReference type="PANTHER" id="PTHR42792">
    <property type="entry name" value="FLAGELLIN"/>
    <property type="match status" value="1"/>
</dbReference>
<sequence length="556" mass="55891">MGLYINTNVSAMQANFNLSQTSNAMASSLEKLSTGLRINSAADDPAGLTISNTLQAEIKGLGQAIQNSNDGINMIQTAAGALTEVTNLIQSMRTLAVSASNTAVNDVASRQADQYQINSAIQSLKNIAATTAFGNVKLLNGNFGYQAQITTPNDINGMGVAASATNLNYIGNISMQIAQQATQAYMTGAFNTSALTSANNAGGTVTFSINTLDSAGNIINTQAITATIASTDTSAQAAADIANAINQFSGTTQVFAAIGPSGNVDLGSVQYGSQFSFSVSPVTLSSGVSAAIGGAVGTAGATATAGQDLKVYVNIGNGVASAGDLLTAKYIAGNSSGTSGQFVIADTASTNKFNGFYANLAVTQSGSGTGTSGTVAVASAASGELSASFASTANPNWTTAQGVLNTTLGVNVGVLSKNAATFQIGANAGQLVSMVINNLTPDALGFSAGLGESVSQVNVETLSGAQNAIQVLDAANTEVSVIASSLGAFQTNTLQSNVNSLSIAQTNLSASNAAIQDTNMAAEMTNFTRLQILMKSGIAMLSQANQIPSALLTLLQ</sequence>